<organism evidence="2 3">
    <name type="scientific">Actinoallomurus spadix</name>
    <dbReference type="NCBI Taxonomy" id="79912"/>
    <lineage>
        <taxon>Bacteria</taxon>
        <taxon>Bacillati</taxon>
        <taxon>Actinomycetota</taxon>
        <taxon>Actinomycetes</taxon>
        <taxon>Streptosporangiales</taxon>
        <taxon>Thermomonosporaceae</taxon>
        <taxon>Actinoallomurus</taxon>
    </lineage>
</organism>
<dbReference type="EMBL" id="BAAABM010000015">
    <property type="protein sequence ID" value="GAA0329768.1"/>
    <property type="molecule type" value="Genomic_DNA"/>
</dbReference>
<proteinExistence type="predicted"/>
<evidence type="ECO:0000256" key="1">
    <source>
        <dbReference type="SAM" id="MobiDB-lite"/>
    </source>
</evidence>
<keyword evidence="3" id="KW-1185">Reference proteome</keyword>
<name>A0ABP3FZ14_9ACTN</name>
<feature type="region of interest" description="Disordered" evidence="1">
    <location>
        <begin position="29"/>
        <end position="48"/>
    </location>
</feature>
<accession>A0ABP3FZ14</accession>
<dbReference type="Gene3D" id="2.30.320.10">
    <property type="entry name" value="YwqG-like"/>
    <property type="match status" value="1"/>
</dbReference>
<protein>
    <recommendedName>
        <fullName evidence="4">DUF1963 domain-containing protein</fullName>
    </recommendedName>
</protein>
<comment type="caution">
    <text evidence="2">The sequence shown here is derived from an EMBL/GenBank/DDBJ whole genome shotgun (WGS) entry which is preliminary data.</text>
</comment>
<dbReference type="Proteomes" id="UP001501822">
    <property type="component" value="Unassembled WGS sequence"/>
</dbReference>
<sequence>MTRSRTTPPRPVDIAAVFPELAAHRRTATRLHPRPGAPGPGDSSVGGPLLWPADEPWPACERFHVGMVTTDGVRLGRRILERAWGRTRRGETLVLAEQEQADLKRAEAPPTDEDDAKANPMPLMALAQLYARDVPGLTCPEGMDVLQVLWCPHEHDDLCLPAVHLRWRRASDVTAVLADQPEPATVEYDDYVPEPCVLHPEVITEYEYVESLPDDLRKRIEDWEEATGHDYRGELSLALGWKVGGFASWSLSGPQPVVCECGRDMKPLLTIDTCEWESPYGGSWRPVEEPDHPAGEFESLANPNMPTAIVISRGYALYVFTCPDSFDHPLRFTMQ</sequence>
<evidence type="ECO:0000313" key="2">
    <source>
        <dbReference type="EMBL" id="GAA0329768.1"/>
    </source>
</evidence>
<reference evidence="3" key="1">
    <citation type="journal article" date="2019" name="Int. J. Syst. Evol. Microbiol.">
        <title>The Global Catalogue of Microorganisms (GCM) 10K type strain sequencing project: providing services to taxonomists for standard genome sequencing and annotation.</title>
        <authorList>
            <consortium name="The Broad Institute Genomics Platform"/>
            <consortium name="The Broad Institute Genome Sequencing Center for Infectious Disease"/>
            <person name="Wu L."/>
            <person name="Ma J."/>
        </authorList>
    </citation>
    <scope>NUCLEOTIDE SEQUENCE [LARGE SCALE GENOMIC DNA]</scope>
    <source>
        <strain evidence="3">JCM 3146</strain>
    </source>
</reference>
<gene>
    <name evidence="2" type="ORF">GCM10010151_19500</name>
</gene>
<evidence type="ECO:0000313" key="3">
    <source>
        <dbReference type="Proteomes" id="UP001501822"/>
    </source>
</evidence>
<dbReference type="RefSeq" id="WP_252806813.1">
    <property type="nucleotide sequence ID" value="NZ_BAAABM010000015.1"/>
</dbReference>
<evidence type="ECO:0008006" key="4">
    <source>
        <dbReference type="Google" id="ProtNLM"/>
    </source>
</evidence>